<reference evidence="5" key="1">
    <citation type="submission" date="2021-01" db="EMBL/GenBank/DDBJ databases">
        <authorList>
            <consortium name="Genoscope - CEA"/>
            <person name="William W."/>
        </authorList>
    </citation>
    <scope>NUCLEOTIDE SEQUENCE</scope>
</reference>
<dbReference type="PROSITE" id="PS51186">
    <property type="entry name" value="GNAT"/>
    <property type="match status" value="1"/>
</dbReference>
<dbReference type="Proteomes" id="UP000692954">
    <property type="component" value="Unassembled WGS sequence"/>
</dbReference>
<evidence type="ECO:0000313" key="6">
    <source>
        <dbReference type="Proteomes" id="UP000692954"/>
    </source>
</evidence>
<evidence type="ECO:0000256" key="1">
    <source>
        <dbReference type="ARBA" id="ARBA00022679"/>
    </source>
</evidence>
<dbReference type="AlphaFoldDB" id="A0A8S1PME1"/>
<evidence type="ECO:0000256" key="2">
    <source>
        <dbReference type="ARBA" id="ARBA00023315"/>
    </source>
</evidence>
<organism evidence="5 6">
    <name type="scientific">Paramecium sonneborni</name>
    <dbReference type="NCBI Taxonomy" id="65129"/>
    <lineage>
        <taxon>Eukaryota</taxon>
        <taxon>Sar</taxon>
        <taxon>Alveolata</taxon>
        <taxon>Ciliophora</taxon>
        <taxon>Intramacronucleata</taxon>
        <taxon>Oligohymenophorea</taxon>
        <taxon>Peniculida</taxon>
        <taxon>Parameciidae</taxon>
        <taxon>Paramecium</taxon>
    </lineage>
</organism>
<proteinExistence type="inferred from homology"/>
<dbReference type="GO" id="GO:1990189">
    <property type="term" value="F:protein N-terminal-serine acetyltransferase activity"/>
    <property type="evidence" value="ECO:0007669"/>
    <property type="project" value="TreeGrafter"/>
</dbReference>
<dbReference type="InterPro" id="IPR045047">
    <property type="entry name" value="Ard1-like"/>
</dbReference>
<evidence type="ECO:0000313" key="5">
    <source>
        <dbReference type="EMBL" id="CAD8104405.1"/>
    </source>
</evidence>
<keyword evidence="1" id="KW-0808">Transferase</keyword>
<dbReference type="PANTHER" id="PTHR23091:SF4">
    <property type="entry name" value="N-TERMINAL AMINO-ACID N(ALPHA)-ACETYLTRANSFERASE NATA"/>
    <property type="match status" value="1"/>
</dbReference>
<keyword evidence="6" id="KW-1185">Reference proteome</keyword>
<dbReference type="GO" id="GO:0031415">
    <property type="term" value="C:NatA complex"/>
    <property type="evidence" value="ECO:0007669"/>
    <property type="project" value="InterPro"/>
</dbReference>
<dbReference type="EMBL" id="CAJJDN010000082">
    <property type="protein sequence ID" value="CAD8104405.1"/>
    <property type="molecule type" value="Genomic_DNA"/>
</dbReference>
<comment type="similarity">
    <text evidence="3">Belongs to the acetyltransferase family. ARD1 subfamily.</text>
</comment>
<evidence type="ECO:0000256" key="3">
    <source>
        <dbReference type="ARBA" id="ARBA00025786"/>
    </source>
</evidence>
<accession>A0A8S1PME1</accession>
<dbReference type="GO" id="GO:1990190">
    <property type="term" value="F:protein-N-terminal-glutamate acetyltransferase activity"/>
    <property type="evidence" value="ECO:0007669"/>
    <property type="project" value="TreeGrafter"/>
</dbReference>
<evidence type="ECO:0000259" key="4">
    <source>
        <dbReference type="PROSITE" id="PS51186"/>
    </source>
</evidence>
<name>A0A8S1PME1_9CILI</name>
<dbReference type="OrthoDB" id="25586at2759"/>
<gene>
    <name evidence="5" type="ORF">PSON_ATCC_30995.1.T0820088</name>
</gene>
<dbReference type="CDD" id="cd04301">
    <property type="entry name" value="NAT_SF"/>
    <property type="match status" value="1"/>
</dbReference>
<feature type="domain" description="N-acetyltransferase" evidence="4">
    <location>
        <begin position="2"/>
        <end position="190"/>
    </location>
</feature>
<dbReference type="Pfam" id="PF00583">
    <property type="entry name" value="Acetyltransf_1"/>
    <property type="match status" value="1"/>
</dbReference>
<comment type="caution">
    <text evidence="5">The sequence shown here is derived from an EMBL/GenBank/DDBJ whole genome shotgun (WGS) entry which is preliminary data.</text>
</comment>
<dbReference type="PANTHER" id="PTHR23091">
    <property type="entry name" value="N-TERMINAL ACETYLTRANSFERASE"/>
    <property type="match status" value="1"/>
</dbReference>
<keyword evidence="2" id="KW-0012">Acyltransferase</keyword>
<sequence>MVSIRRAEMQDLQHMQHCNLWCLPENYTFKYYLYHGMVWQSLLYVAEDNIIYQQINKQYISKQIIINKQINNKSLTQINYEQNSGRIVGYVLAKQDEEDEEGSKLEHGHITSLSVLRTHRKLGLANKVMQSTHRDMDKIFESHYVSLHVRVSNRAALGLYRDKLGYETFDTEEKYYADDENAYNMRKWFRKKPEKQ</sequence>
<protein>
    <recommendedName>
        <fullName evidence="4">N-acetyltransferase domain-containing protein</fullName>
    </recommendedName>
</protein>
<dbReference type="InterPro" id="IPR000182">
    <property type="entry name" value="GNAT_dom"/>
</dbReference>